<sequence length="98" mass="11204">MVRDDVGPKVTFNHGYENESRFVEEDLNPNASSFYSLLSNAKEPLWSGCTKHTTLSAVSQLLNVKLKYNLSESCFVRLLEIIKNMLPSDEIYLLTFIE</sequence>
<dbReference type="InParanoid" id="A0A061EY19"/>
<gene>
    <name evidence="1" type="ORF">TCM_024990</name>
</gene>
<accession>A0A061EY19</accession>
<proteinExistence type="predicted"/>
<reference evidence="1 2" key="1">
    <citation type="journal article" date="2013" name="Genome Biol.">
        <title>The genome sequence of the most widely cultivated cacao type and its use to identify candidate genes regulating pod color.</title>
        <authorList>
            <person name="Motamayor J.C."/>
            <person name="Mockaitis K."/>
            <person name="Schmutz J."/>
            <person name="Haiminen N."/>
            <person name="Iii D.L."/>
            <person name="Cornejo O."/>
            <person name="Findley S.D."/>
            <person name="Zheng P."/>
            <person name="Utro F."/>
            <person name="Royaert S."/>
            <person name="Saski C."/>
            <person name="Jenkins J."/>
            <person name="Podicheti R."/>
            <person name="Zhao M."/>
            <person name="Scheffler B.E."/>
            <person name="Stack J.C."/>
            <person name="Feltus F.A."/>
            <person name="Mustiga G.M."/>
            <person name="Amores F."/>
            <person name="Phillips W."/>
            <person name="Marelli J.P."/>
            <person name="May G.D."/>
            <person name="Shapiro H."/>
            <person name="Ma J."/>
            <person name="Bustamante C.D."/>
            <person name="Schnell R.J."/>
            <person name="Main D."/>
            <person name="Gilbert D."/>
            <person name="Parida L."/>
            <person name="Kuhn D.N."/>
        </authorList>
    </citation>
    <scope>NUCLEOTIDE SEQUENCE [LARGE SCALE GENOMIC DNA]</scope>
    <source>
        <strain evidence="2">cv. Matina 1-6</strain>
    </source>
</reference>
<keyword evidence="2" id="KW-1185">Reference proteome</keyword>
<dbReference type="Gramene" id="EOY09573">
    <property type="protein sequence ID" value="EOY09573"/>
    <property type="gene ID" value="TCM_024990"/>
</dbReference>
<name>A0A061EY19_THECC</name>
<protein>
    <submittedName>
        <fullName evidence="1">Uncharacterized protein</fullName>
    </submittedName>
</protein>
<dbReference type="STRING" id="3641.A0A061EY19"/>
<dbReference type="HOGENOM" id="CLU_2337789_0_0_1"/>
<evidence type="ECO:0000313" key="1">
    <source>
        <dbReference type="EMBL" id="EOY09573.1"/>
    </source>
</evidence>
<dbReference type="AlphaFoldDB" id="A0A061EY19"/>
<organism evidence="1 2">
    <name type="scientific">Theobroma cacao</name>
    <name type="common">Cacao</name>
    <name type="synonym">Cocoa</name>
    <dbReference type="NCBI Taxonomy" id="3641"/>
    <lineage>
        <taxon>Eukaryota</taxon>
        <taxon>Viridiplantae</taxon>
        <taxon>Streptophyta</taxon>
        <taxon>Embryophyta</taxon>
        <taxon>Tracheophyta</taxon>
        <taxon>Spermatophyta</taxon>
        <taxon>Magnoliopsida</taxon>
        <taxon>eudicotyledons</taxon>
        <taxon>Gunneridae</taxon>
        <taxon>Pentapetalae</taxon>
        <taxon>rosids</taxon>
        <taxon>malvids</taxon>
        <taxon>Malvales</taxon>
        <taxon>Malvaceae</taxon>
        <taxon>Byttnerioideae</taxon>
        <taxon>Theobroma</taxon>
    </lineage>
</organism>
<evidence type="ECO:0000313" key="2">
    <source>
        <dbReference type="Proteomes" id="UP000026915"/>
    </source>
</evidence>
<dbReference type="EMBL" id="CM001883">
    <property type="protein sequence ID" value="EOY09573.1"/>
    <property type="molecule type" value="Genomic_DNA"/>
</dbReference>
<dbReference type="Proteomes" id="UP000026915">
    <property type="component" value="Chromosome 5"/>
</dbReference>